<dbReference type="Pfam" id="PF05402">
    <property type="entry name" value="PqqD"/>
    <property type="match status" value="1"/>
</dbReference>
<dbReference type="KEGG" id="bsd:BLASA_0345"/>
<name>H6RM80_BLASD</name>
<gene>
    <name evidence="1" type="ordered locus">BLASA_0345</name>
</gene>
<evidence type="ECO:0000313" key="1">
    <source>
        <dbReference type="EMBL" id="CCG01322.1"/>
    </source>
</evidence>
<protein>
    <recommendedName>
        <fullName evidence="3">PqqD family protein</fullName>
    </recommendedName>
</protein>
<keyword evidence="2" id="KW-1185">Reference proteome</keyword>
<evidence type="ECO:0008006" key="3">
    <source>
        <dbReference type="Google" id="ProtNLM"/>
    </source>
</evidence>
<dbReference type="RefSeq" id="WP_014374239.1">
    <property type="nucleotide sequence ID" value="NC_016943.1"/>
</dbReference>
<dbReference type="STRING" id="1146883.BLASA_0345"/>
<dbReference type="Gene3D" id="1.10.10.1150">
    <property type="entry name" value="Coenzyme PQQ synthesis protein D (PqqD)"/>
    <property type="match status" value="1"/>
</dbReference>
<evidence type="ECO:0000313" key="2">
    <source>
        <dbReference type="Proteomes" id="UP000007517"/>
    </source>
</evidence>
<dbReference type="EMBL" id="FO117623">
    <property type="protein sequence ID" value="CCG01322.1"/>
    <property type="molecule type" value="Genomic_DNA"/>
</dbReference>
<dbReference type="HOGENOM" id="CLU_2328203_0_0_11"/>
<organism evidence="1 2">
    <name type="scientific">Blastococcus saxobsidens (strain DD2)</name>
    <dbReference type="NCBI Taxonomy" id="1146883"/>
    <lineage>
        <taxon>Bacteria</taxon>
        <taxon>Bacillati</taxon>
        <taxon>Actinomycetota</taxon>
        <taxon>Actinomycetes</taxon>
        <taxon>Geodermatophilales</taxon>
        <taxon>Geodermatophilaceae</taxon>
        <taxon>Blastococcus</taxon>
    </lineage>
</organism>
<reference evidence="2" key="2">
    <citation type="submission" date="2012-02" db="EMBL/GenBank/DDBJ databases">
        <title>Complete genome sequence of Blastococcus saxobsidens strain DD2.</title>
        <authorList>
            <person name="Genoscope."/>
        </authorList>
    </citation>
    <scope>NUCLEOTIDE SEQUENCE [LARGE SCALE GENOMIC DNA]</scope>
    <source>
        <strain evidence="2">DD2</strain>
    </source>
</reference>
<dbReference type="InterPro" id="IPR008792">
    <property type="entry name" value="PQQD"/>
</dbReference>
<sequence length="98" mass="10433">MTGDHGPGIRAGAVVRRRPGLLFRSTATGYLLRSEGRLVPVTGAGARVWSQLVGDVPIDDLVEHQSAATGRDRSDVEAEVLGALADLERCRSLEVVPE</sequence>
<dbReference type="AlphaFoldDB" id="H6RM80"/>
<accession>H6RM80</accession>
<dbReference type="Proteomes" id="UP000007517">
    <property type="component" value="Chromosome"/>
</dbReference>
<proteinExistence type="predicted"/>
<reference evidence="1 2" key="1">
    <citation type="journal article" date="2012" name="J. Bacteriol.">
        <title>Genome Sequence of Blastococcus saxobsidens DD2, a Stone-Inhabiting Bacterium.</title>
        <authorList>
            <person name="Chouaia B."/>
            <person name="Crotti E."/>
            <person name="Brusetti L."/>
            <person name="Daffonchio D."/>
            <person name="Essoussi I."/>
            <person name="Nouioui I."/>
            <person name="Sbissi I."/>
            <person name="Ghodhbane-Gtari F."/>
            <person name="Gtari M."/>
            <person name="Vacherie B."/>
            <person name="Barbe V."/>
            <person name="Medigue C."/>
            <person name="Gury J."/>
            <person name="Pujic P."/>
            <person name="Normand P."/>
        </authorList>
    </citation>
    <scope>NUCLEOTIDE SEQUENCE [LARGE SCALE GENOMIC DNA]</scope>
    <source>
        <strain evidence="1 2">DD2</strain>
    </source>
</reference>
<dbReference type="InterPro" id="IPR041881">
    <property type="entry name" value="PqqD_sf"/>
</dbReference>